<dbReference type="Gene3D" id="3.10.620.30">
    <property type="match status" value="1"/>
</dbReference>
<dbReference type="SUPFAM" id="SSF54001">
    <property type="entry name" value="Cysteine proteinases"/>
    <property type="match status" value="1"/>
</dbReference>
<dbReference type="InterPro" id="IPR038765">
    <property type="entry name" value="Papain-like_cys_pep_sf"/>
</dbReference>
<keyword evidence="4" id="KW-1185">Reference proteome</keyword>
<dbReference type="InterPro" id="IPR002931">
    <property type="entry name" value="Transglutaminase-like"/>
</dbReference>
<proteinExistence type="predicted"/>
<dbReference type="Proteomes" id="UP001241926">
    <property type="component" value="Unassembled WGS sequence"/>
</dbReference>
<dbReference type="Pfam" id="PF01841">
    <property type="entry name" value="Transglut_core"/>
    <property type="match status" value="1"/>
</dbReference>
<protein>
    <submittedName>
        <fullName evidence="3">Transglutaminase-like domain-containing protein</fullName>
    </submittedName>
</protein>
<feature type="region of interest" description="Disordered" evidence="1">
    <location>
        <begin position="249"/>
        <end position="287"/>
    </location>
</feature>
<gene>
    <name evidence="3" type="ORF">QNN03_36225</name>
</gene>
<feature type="compositionally biased region" description="Basic and acidic residues" evidence="1">
    <location>
        <begin position="271"/>
        <end position="281"/>
    </location>
</feature>
<evidence type="ECO:0000259" key="2">
    <source>
        <dbReference type="Pfam" id="PF01841"/>
    </source>
</evidence>
<feature type="domain" description="Transglutaminase-like" evidence="2">
    <location>
        <begin position="35"/>
        <end position="138"/>
    </location>
</feature>
<accession>A0ABT7JAH7</accession>
<organism evidence="3 4">
    <name type="scientific">Streptomyces fuscus</name>
    <dbReference type="NCBI Taxonomy" id="3048495"/>
    <lineage>
        <taxon>Bacteria</taxon>
        <taxon>Bacillati</taxon>
        <taxon>Actinomycetota</taxon>
        <taxon>Actinomycetes</taxon>
        <taxon>Kitasatosporales</taxon>
        <taxon>Streptomycetaceae</taxon>
        <taxon>Streptomyces</taxon>
    </lineage>
</organism>
<evidence type="ECO:0000313" key="4">
    <source>
        <dbReference type="Proteomes" id="UP001241926"/>
    </source>
</evidence>
<sequence length="287" mass="30844">MAGGRDTCGGTAPTQILDWGHPRVQSAVGSMRLAAQETQEPAAKVAALRHAHRWISAEVRPVYSVQEARPVSKVLRLGRGSCSQRMAVLEAVARACGIPSRVRGLVVDGTFWYPRFPRLRRLVPHQVVLAWPEFRIDGLPMAGRTAAPWLPVSELFAGSGQPRGRTSGGFTNAGPETLFEALSRKGVDWDGATACPASDGSCDLSAYLLTDLGRFDSRDELFAQHGQTLCGPARLLAEPLLGRQAAGLQRHTGEGRRHGPPTHAKPTATRPGHDPLSHANHETPSTV</sequence>
<name>A0ABT7JAH7_9ACTN</name>
<evidence type="ECO:0000256" key="1">
    <source>
        <dbReference type="SAM" id="MobiDB-lite"/>
    </source>
</evidence>
<evidence type="ECO:0000313" key="3">
    <source>
        <dbReference type="EMBL" id="MDL2081888.1"/>
    </source>
</evidence>
<dbReference type="EMBL" id="JASJUS010000060">
    <property type="protein sequence ID" value="MDL2081888.1"/>
    <property type="molecule type" value="Genomic_DNA"/>
</dbReference>
<reference evidence="3 4" key="1">
    <citation type="submission" date="2023-05" db="EMBL/GenBank/DDBJ databases">
        <title>Streptomyces fuscus sp. nov., a brown-black pigment producing actinomyces isolated from dry sand of Sea duck farm.</title>
        <authorList>
            <person name="Xie J."/>
            <person name="Shen N."/>
        </authorList>
    </citation>
    <scope>NUCLEOTIDE SEQUENCE [LARGE SCALE GENOMIC DNA]</scope>
    <source>
        <strain evidence="3 4">GXMU-J15</strain>
    </source>
</reference>
<comment type="caution">
    <text evidence="3">The sequence shown here is derived from an EMBL/GenBank/DDBJ whole genome shotgun (WGS) entry which is preliminary data.</text>
</comment>